<dbReference type="Proteomes" id="UP000095401">
    <property type="component" value="Chromosome"/>
</dbReference>
<evidence type="ECO:0000259" key="1">
    <source>
        <dbReference type="Pfam" id="PF08242"/>
    </source>
</evidence>
<dbReference type="RefSeq" id="WP_070079496.1">
    <property type="nucleotide sequence ID" value="NZ_CP017415.1"/>
</dbReference>
<dbReference type="InterPro" id="IPR013217">
    <property type="entry name" value="Methyltransf_12"/>
</dbReference>
<dbReference type="CDD" id="cd02440">
    <property type="entry name" value="AdoMet_MTases"/>
    <property type="match status" value="1"/>
</dbReference>
<proteinExistence type="predicted"/>
<dbReference type="Gene3D" id="3.40.50.150">
    <property type="entry name" value="Vaccinia Virus protein VP39"/>
    <property type="match status" value="1"/>
</dbReference>
<keyword evidence="3" id="KW-1185">Reference proteome</keyword>
<evidence type="ECO:0000313" key="3">
    <source>
        <dbReference type="Proteomes" id="UP000095401"/>
    </source>
</evidence>
<dbReference type="Pfam" id="PF08242">
    <property type="entry name" value="Methyltransf_12"/>
    <property type="match status" value="1"/>
</dbReference>
<gene>
    <name evidence="2" type="ORF">BI364_15450</name>
</gene>
<dbReference type="KEGG" id="aprs:BI364_15450"/>
<protein>
    <submittedName>
        <fullName evidence="2">Methyltransferase</fullName>
    </submittedName>
</protein>
<feature type="domain" description="Methyltransferase type 12" evidence="1">
    <location>
        <begin position="45"/>
        <end position="141"/>
    </location>
</feature>
<name>A0A1D8IS20_9GAMM</name>
<reference evidence="3" key="1">
    <citation type="submission" date="2016-09" db="EMBL/GenBank/DDBJ databases">
        <title>Acidihalobacter prosperus F5.</title>
        <authorList>
            <person name="Khaleque H.N."/>
            <person name="Ramsay J.P."/>
            <person name="Kaksonen A.H."/>
            <person name="Boxall N.J."/>
            <person name="Watkin E.L.J."/>
        </authorList>
    </citation>
    <scope>NUCLEOTIDE SEQUENCE [LARGE SCALE GENOMIC DNA]</scope>
    <source>
        <strain evidence="3">F5</strain>
    </source>
</reference>
<keyword evidence="2" id="KW-0489">Methyltransferase</keyword>
<dbReference type="PANTHER" id="PTHR12843">
    <property type="entry name" value="PROTEIN-LYSINE N-METHYLTRANSFERASE METTL10"/>
    <property type="match status" value="1"/>
</dbReference>
<dbReference type="AlphaFoldDB" id="A0A1D8IS20"/>
<sequence>MDRKRHWEQVYRDKSPLEVSWYQAEPALSLALIEATGCPHDAAIIDVGGGASVLVDRLLEAGYQHPAVLDLAGAALEHARRRLGACADAVEWFEADVTTFDPPHAFDLWHDRAVFHFLTEADDRRRYRDTLLRALCPGGHLILAAFAVGGPERCSGLEVVQYDVDRVLALFGDDFDLIEMREESHQTPGGAAQRFGYFRLVRRGPAS</sequence>
<evidence type="ECO:0000313" key="2">
    <source>
        <dbReference type="EMBL" id="AOU99144.1"/>
    </source>
</evidence>
<keyword evidence="2" id="KW-0808">Transferase</keyword>
<dbReference type="SUPFAM" id="SSF53335">
    <property type="entry name" value="S-adenosyl-L-methionine-dependent methyltransferases"/>
    <property type="match status" value="1"/>
</dbReference>
<dbReference type="GO" id="GO:0032259">
    <property type="term" value="P:methylation"/>
    <property type="evidence" value="ECO:0007669"/>
    <property type="project" value="UniProtKB-KW"/>
</dbReference>
<dbReference type="InterPro" id="IPR029063">
    <property type="entry name" value="SAM-dependent_MTases_sf"/>
</dbReference>
<dbReference type="EMBL" id="CP017415">
    <property type="protein sequence ID" value="AOU99144.1"/>
    <property type="molecule type" value="Genomic_DNA"/>
</dbReference>
<dbReference type="PANTHER" id="PTHR12843:SF5">
    <property type="entry name" value="EEF1A LYSINE METHYLTRANSFERASE 2"/>
    <property type="match status" value="1"/>
</dbReference>
<dbReference type="GO" id="GO:0008168">
    <property type="term" value="F:methyltransferase activity"/>
    <property type="evidence" value="ECO:0007669"/>
    <property type="project" value="UniProtKB-KW"/>
</dbReference>
<accession>A0A1D8IS20</accession>
<organism evidence="2 3">
    <name type="scientific">Acidihalobacter yilgarnensis</name>
    <dbReference type="NCBI Taxonomy" id="2819280"/>
    <lineage>
        <taxon>Bacteria</taxon>
        <taxon>Pseudomonadati</taxon>
        <taxon>Pseudomonadota</taxon>
        <taxon>Gammaproteobacteria</taxon>
        <taxon>Chromatiales</taxon>
        <taxon>Ectothiorhodospiraceae</taxon>
        <taxon>Acidihalobacter</taxon>
    </lineage>
</organism>